<evidence type="ECO:0000256" key="5">
    <source>
        <dbReference type="ARBA" id="ARBA00049880"/>
    </source>
</evidence>
<organism evidence="7 8">
    <name type="scientific">Sanguibacter gelidistatuariae</name>
    <dbReference type="NCBI Taxonomy" id="1814289"/>
    <lineage>
        <taxon>Bacteria</taxon>
        <taxon>Bacillati</taxon>
        <taxon>Actinomycetota</taxon>
        <taxon>Actinomycetes</taxon>
        <taxon>Micrococcales</taxon>
        <taxon>Sanguibacteraceae</taxon>
        <taxon>Sanguibacter</taxon>
    </lineage>
</organism>
<keyword evidence="4" id="KW-0012">Acyltransferase</keyword>
<sequence>MTDGILERPRRLAKGDDRTAFDSGAPELDDWFRRFALENQQANNAVTYVTVRDGVVLGYYAIAMSAYTTNRLPERMQKNRPGETPCILLARLAVDSTAQGQGVGAALLRHAMEQSFSLSERVGAAALLIHCRDESAKAFYQANGDFLASPIEELHLVLSMKEIQKRLRD</sequence>
<keyword evidence="8" id="KW-1185">Reference proteome</keyword>
<evidence type="ECO:0000313" key="8">
    <source>
        <dbReference type="Proteomes" id="UP000199039"/>
    </source>
</evidence>
<protein>
    <submittedName>
        <fullName evidence="7">Acetyltransferase (GNAT) domain-containing protein</fullName>
    </submittedName>
</protein>
<dbReference type="CDD" id="cd04301">
    <property type="entry name" value="NAT_SF"/>
    <property type="match status" value="1"/>
</dbReference>
<evidence type="ECO:0000256" key="2">
    <source>
        <dbReference type="ARBA" id="ARBA00022649"/>
    </source>
</evidence>
<accession>A0A1G6N0E9</accession>
<evidence type="ECO:0000256" key="4">
    <source>
        <dbReference type="ARBA" id="ARBA00023315"/>
    </source>
</evidence>
<feature type="domain" description="N-acetyltransferase" evidence="6">
    <location>
        <begin position="1"/>
        <end position="168"/>
    </location>
</feature>
<evidence type="ECO:0000256" key="1">
    <source>
        <dbReference type="ARBA" id="ARBA00022491"/>
    </source>
</evidence>
<dbReference type="PROSITE" id="PS51186">
    <property type="entry name" value="GNAT"/>
    <property type="match status" value="1"/>
</dbReference>
<keyword evidence="2" id="KW-1277">Toxin-antitoxin system</keyword>
<dbReference type="EMBL" id="FMYH01000003">
    <property type="protein sequence ID" value="SDC61300.1"/>
    <property type="molecule type" value="Genomic_DNA"/>
</dbReference>
<dbReference type="OrthoDB" id="9799147at2"/>
<dbReference type="Proteomes" id="UP000199039">
    <property type="component" value="Unassembled WGS sequence"/>
</dbReference>
<reference evidence="7 8" key="1">
    <citation type="submission" date="2016-09" db="EMBL/GenBank/DDBJ databases">
        <authorList>
            <person name="Capua I."/>
            <person name="De Benedictis P."/>
            <person name="Joannis T."/>
            <person name="Lombin L.H."/>
            <person name="Cattoli G."/>
        </authorList>
    </citation>
    <scope>NUCLEOTIDE SEQUENCE [LARGE SCALE GENOMIC DNA]</scope>
    <source>
        <strain evidence="7 8">ISLP-3</strain>
    </source>
</reference>
<dbReference type="PANTHER" id="PTHR36449:SF1">
    <property type="entry name" value="ACETYLTRANSFERASE"/>
    <property type="match status" value="1"/>
</dbReference>
<dbReference type="STRING" id="1814289.SAMN05216410_2020"/>
<dbReference type="InterPro" id="IPR016181">
    <property type="entry name" value="Acyl_CoA_acyltransferase"/>
</dbReference>
<dbReference type="AlphaFoldDB" id="A0A1G6N0E9"/>
<dbReference type="Gene3D" id="3.40.630.30">
    <property type="match status" value="1"/>
</dbReference>
<evidence type="ECO:0000259" key="6">
    <source>
        <dbReference type="PROSITE" id="PS51186"/>
    </source>
</evidence>
<dbReference type="InterPro" id="IPR000182">
    <property type="entry name" value="GNAT_dom"/>
</dbReference>
<keyword evidence="1" id="KW-0678">Repressor</keyword>
<evidence type="ECO:0000313" key="7">
    <source>
        <dbReference type="EMBL" id="SDC61300.1"/>
    </source>
</evidence>
<comment type="catalytic activity">
    <reaction evidence="5">
        <text>glycyl-tRNA(Gly) + acetyl-CoA = N-acetylglycyl-tRNA(Gly) + CoA + H(+)</text>
        <dbReference type="Rhea" id="RHEA:81867"/>
        <dbReference type="Rhea" id="RHEA-COMP:9683"/>
        <dbReference type="Rhea" id="RHEA-COMP:19766"/>
        <dbReference type="ChEBI" id="CHEBI:15378"/>
        <dbReference type="ChEBI" id="CHEBI:57287"/>
        <dbReference type="ChEBI" id="CHEBI:57288"/>
        <dbReference type="ChEBI" id="CHEBI:78522"/>
        <dbReference type="ChEBI" id="CHEBI:232036"/>
    </reaction>
</comment>
<gene>
    <name evidence="7" type="ORF">SAMN05216410_2020</name>
</gene>
<keyword evidence="3 7" id="KW-0808">Transferase</keyword>
<dbReference type="PANTHER" id="PTHR36449">
    <property type="entry name" value="ACETYLTRANSFERASE-RELATED"/>
    <property type="match status" value="1"/>
</dbReference>
<evidence type="ECO:0000256" key="3">
    <source>
        <dbReference type="ARBA" id="ARBA00022679"/>
    </source>
</evidence>
<dbReference type="Pfam" id="PF00583">
    <property type="entry name" value="Acetyltransf_1"/>
    <property type="match status" value="1"/>
</dbReference>
<dbReference type="GO" id="GO:0016747">
    <property type="term" value="F:acyltransferase activity, transferring groups other than amino-acyl groups"/>
    <property type="evidence" value="ECO:0007669"/>
    <property type="project" value="InterPro"/>
</dbReference>
<dbReference type="RefSeq" id="WP_093182893.1">
    <property type="nucleotide sequence ID" value="NZ_FMYH01000003.1"/>
</dbReference>
<name>A0A1G6N0E9_9MICO</name>
<proteinExistence type="predicted"/>
<dbReference type="SUPFAM" id="SSF55729">
    <property type="entry name" value="Acyl-CoA N-acyltransferases (Nat)"/>
    <property type="match status" value="1"/>
</dbReference>